<reference evidence="7 10" key="3">
    <citation type="submission" date="2020-01" db="EMBL/GenBank/DDBJ databases">
        <title>Insect and environment-associated Actinomycetes.</title>
        <authorList>
            <person name="Currrie C."/>
            <person name="Chevrette M."/>
            <person name="Carlson C."/>
            <person name="Stubbendieck R."/>
            <person name="Wendt-Pienkowski E."/>
        </authorList>
    </citation>
    <scope>NUCLEOTIDE SEQUENCE [LARGE SCALE GENOMIC DNA]</scope>
    <source>
        <strain evidence="7 10">SID8386</strain>
    </source>
</reference>
<evidence type="ECO:0000256" key="2">
    <source>
        <dbReference type="ARBA" id="ARBA00023015"/>
    </source>
</evidence>
<evidence type="ECO:0000256" key="1">
    <source>
        <dbReference type="ARBA" id="ARBA00009437"/>
    </source>
</evidence>
<organism evidence="8 9">
    <name type="scientific">Amycolatopsis rubida</name>
    <dbReference type="NCBI Taxonomy" id="112413"/>
    <lineage>
        <taxon>Bacteria</taxon>
        <taxon>Bacillati</taxon>
        <taxon>Actinomycetota</taxon>
        <taxon>Actinomycetes</taxon>
        <taxon>Pseudonocardiales</taxon>
        <taxon>Pseudonocardiaceae</taxon>
        <taxon>Amycolatopsis</taxon>
    </lineage>
</organism>
<gene>
    <name evidence="7" type="ORF">G3I59_26100</name>
    <name evidence="8" type="ORF">SAMN05421854_105123</name>
</gene>
<evidence type="ECO:0000256" key="5">
    <source>
        <dbReference type="SAM" id="MobiDB-lite"/>
    </source>
</evidence>
<dbReference type="RefSeq" id="WP_043840302.1">
    <property type="nucleotide sequence ID" value="NZ_FOWC01000005.1"/>
</dbReference>
<dbReference type="FunFam" id="1.10.10.10:FF:000001">
    <property type="entry name" value="LysR family transcriptional regulator"/>
    <property type="match status" value="1"/>
</dbReference>
<dbReference type="Gene3D" id="3.40.190.10">
    <property type="entry name" value="Periplasmic binding protein-like II"/>
    <property type="match status" value="2"/>
</dbReference>
<dbReference type="InterPro" id="IPR036388">
    <property type="entry name" value="WH-like_DNA-bd_sf"/>
</dbReference>
<accession>A0A1I5PYM1</accession>
<name>A0A1I5PYM1_9PSEU</name>
<keyword evidence="3 8" id="KW-0238">DNA-binding</keyword>
<reference evidence="8" key="2">
    <citation type="submission" date="2016-10" db="EMBL/GenBank/DDBJ databases">
        <authorList>
            <person name="de Groot N.N."/>
        </authorList>
    </citation>
    <scope>NUCLEOTIDE SEQUENCE [LARGE SCALE GENOMIC DNA]</scope>
    <source>
        <strain evidence="8">DSM 44637</strain>
    </source>
</reference>
<feature type="domain" description="HTH lysR-type" evidence="6">
    <location>
        <begin position="1"/>
        <end position="59"/>
    </location>
</feature>
<dbReference type="GO" id="GO:0000976">
    <property type="term" value="F:transcription cis-regulatory region binding"/>
    <property type="evidence" value="ECO:0007669"/>
    <property type="project" value="TreeGrafter"/>
</dbReference>
<keyword evidence="4" id="KW-0804">Transcription</keyword>
<dbReference type="PANTHER" id="PTHR30126:SF40">
    <property type="entry name" value="HTH-TYPE TRANSCRIPTIONAL REGULATOR GLTR"/>
    <property type="match status" value="1"/>
</dbReference>
<dbReference type="InterPro" id="IPR000847">
    <property type="entry name" value="LysR_HTH_N"/>
</dbReference>
<dbReference type="SUPFAM" id="SSF53850">
    <property type="entry name" value="Periplasmic binding protein-like II"/>
    <property type="match status" value="1"/>
</dbReference>
<dbReference type="Proteomes" id="UP000470404">
    <property type="component" value="Unassembled WGS sequence"/>
</dbReference>
<dbReference type="Pfam" id="PF00126">
    <property type="entry name" value="HTH_1"/>
    <property type="match status" value="1"/>
</dbReference>
<dbReference type="PANTHER" id="PTHR30126">
    <property type="entry name" value="HTH-TYPE TRANSCRIPTIONAL REGULATOR"/>
    <property type="match status" value="1"/>
</dbReference>
<dbReference type="Pfam" id="PF03466">
    <property type="entry name" value="LysR_substrate"/>
    <property type="match status" value="1"/>
</dbReference>
<sequence length="306" mass="31875">MTTSARLRAFVAVAETGSVWAAARRLALTESAVSAAVSALSKDVGVPLVEREGRGVRLTRAGESYAGHARVILGLHEEAVVAARGEADPGSGLLRLAAVTTAGEHVLPSVLARFLDRHPRVELRLNVGTSDQVWASLANHDIDLAIGGRPPASVREARVFAVRDNELLVVAAPALAPAFDPATTTWLQREPGSGTRATSEALLAARDLDPPALTLGSNGAVVAGAVAGLGATLVSRDAVERQLASGELVPVPMAGTPLHRPWHAVGQRRLTAGSRLFVEHLCGAEDGWRSPGRSTARGSREDRSGP</sequence>
<proteinExistence type="inferred from homology"/>
<dbReference type="InterPro" id="IPR036390">
    <property type="entry name" value="WH_DNA-bd_sf"/>
</dbReference>
<dbReference type="EMBL" id="JAAGNC010000132">
    <property type="protein sequence ID" value="NEC58973.1"/>
    <property type="molecule type" value="Genomic_DNA"/>
</dbReference>
<dbReference type="Gene3D" id="1.10.10.10">
    <property type="entry name" value="Winged helix-like DNA-binding domain superfamily/Winged helix DNA-binding domain"/>
    <property type="match status" value="1"/>
</dbReference>
<dbReference type="PROSITE" id="PS50931">
    <property type="entry name" value="HTH_LYSR"/>
    <property type="match status" value="1"/>
</dbReference>
<dbReference type="OrthoDB" id="9789529at2"/>
<evidence type="ECO:0000313" key="7">
    <source>
        <dbReference type="EMBL" id="NEC58973.1"/>
    </source>
</evidence>
<evidence type="ECO:0000256" key="3">
    <source>
        <dbReference type="ARBA" id="ARBA00023125"/>
    </source>
</evidence>
<reference evidence="9" key="1">
    <citation type="submission" date="2016-10" db="EMBL/GenBank/DDBJ databases">
        <authorList>
            <person name="Varghese N."/>
            <person name="Submissions S."/>
        </authorList>
    </citation>
    <scope>NUCLEOTIDE SEQUENCE [LARGE SCALE GENOMIC DNA]</scope>
    <source>
        <strain evidence="9">DSM 44637</strain>
    </source>
</reference>
<evidence type="ECO:0000313" key="10">
    <source>
        <dbReference type="Proteomes" id="UP000470404"/>
    </source>
</evidence>
<comment type="similarity">
    <text evidence="1">Belongs to the LysR transcriptional regulatory family.</text>
</comment>
<evidence type="ECO:0000313" key="9">
    <source>
        <dbReference type="Proteomes" id="UP000199137"/>
    </source>
</evidence>
<dbReference type="AlphaFoldDB" id="A0A1I5PYM1"/>
<dbReference type="SUPFAM" id="SSF46785">
    <property type="entry name" value="Winged helix' DNA-binding domain"/>
    <property type="match status" value="1"/>
</dbReference>
<protein>
    <submittedName>
        <fullName evidence="8">DNA-binding transcriptional regulator, LysR family</fullName>
    </submittedName>
    <submittedName>
        <fullName evidence="7">LysR family transcriptional regulator</fullName>
    </submittedName>
</protein>
<keyword evidence="10" id="KW-1185">Reference proteome</keyword>
<dbReference type="STRING" id="112413.SAMN05421854_105123"/>
<evidence type="ECO:0000259" key="6">
    <source>
        <dbReference type="PROSITE" id="PS50931"/>
    </source>
</evidence>
<dbReference type="EMBL" id="FOWC01000005">
    <property type="protein sequence ID" value="SFP38949.1"/>
    <property type="molecule type" value="Genomic_DNA"/>
</dbReference>
<dbReference type="GO" id="GO:0003700">
    <property type="term" value="F:DNA-binding transcription factor activity"/>
    <property type="evidence" value="ECO:0007669"/>
    <property type="project" value="InterPro"/>
</dbReference>
<evidence type="ECO:0000256" key="4">
    <source>
        <dbReference type="ARBA" id="ARBA00023163"/>
    </source>
</evidence>
<keyword evidence="2" id="KW-0805">Transcription regulation</keyword>
<feature type="region of interest" description="Disordered" evidence="5">
    <location>
        <begin position="287"/>
        <end position="306"/>
    </location>
</feature>
<evidence type="ECO:0000313" key="8">
    <source>
        <dbReference type="EMBL" id="SFP38949.1"/>
    </source>
</evidence>
<dbReference type="InterPro" id="IPR005119">
    <property type="entry name" value="LysR_subst-bd"/>
</dbReference>
<dbReference type="Proteomes" id="UP000199137">
    <property type="component" value="Unassembled WGS sequence"/>
</dbReference>